<dbReference type="InterPro" id="IPR044913">
    <property type="entry name" value="P_trefoil_dom_sf"/>
</dbReference>
<dbReference type="AlphaFoldDB" id="A0AAD4N3H4"/>
<feature type="signal peptide" evidence="10">
    <location>
        <begin position="1"/>
        <end position="22"/>
    </location>
</feature>
<dbReference type="EMBL" id="JAKKPZ010000021">
    <property type="protein sequence ID" value="KAI1711647.1"/>
    <property type="molecule type" value="Genomic_DNA"/>
</dbReference>
<organism evidence="12 13">
    <name type="scientific">Ditylenchus destructor</name>
    <dbReference type="NCBI Taxonomy" id="166010"/>
    <lineage>
        <taxon>Eukaryota</taxon>
        <taxon>Metazoa</taxon>
        <taxon>Ecdysozoa</taxon>
        <taxon>Nematoda</taxon>
        <taxon>Chromadorea</taxon>
        <taxon>Rhabditida</taxon>
        <taxon>Tylenchina</taxon>
        <taxon>Tylenchomorpha</taxon>
        <taxon>Sphaerularioidea</taxon>
        <taxon>Anguinidae</taxon>
        <taxon>Anguininae</taxon>
        <taxon>Ditylenchus</taxon>
    </lineage>
</organism>
<dbReference type="GO" id="GO:0016020">
    <property type="term" value="C:membrane"/>
    <property type="evidence" value="ECO:0007669"/>
    <property type="project" value="UniProtKB-SubCell"/>
</dbReference>
<comment type="similarity">
    <text evidence="2 9">Belongs to the glycosyl hydrolase 31 family.</text>
</comment>
<dbReference type="SUPFAM" id="SSF51445">
    <property type="entry name" value="(Trans)glycosidases"/>
    <property type="match status" value="1"/>
</dbReference>
<evidence type="ECO:0000256" key="9">
    <source>
        <dbReference type="RuleBase" id="RU361185"/>
    </source>
</evidence>
<dbReference type="SMART" id="SM00018">
    <property type="entry name" value="PD"/>
    <property type="match status" value="1"/>
</dbReference>
<keyword evidence="6" id="KW-0325">Glycoprotein</keyword>
<evidence type="ECO:0000256" key="4">
    <source>
        <dbReference type="ARBA" id="ARBA00023136"/>
    </source>
</evidence>
<evidence type="ECO:0000256" key="5">
    <source>
        <dbReference type="ARBA" id="ARBA00023157"/>
    </source>
</evidence>
<dbReference type="InterPro" id="IPR000322">
    <property type="entry name" value="Glyco_hydro_31_TIM"/>
</dbReference>
<dbReference type="CDD" id="cd14752">
    <property type="entry name" value="GH31_N"/>
    <property type="match status" value="1"/>
</dbReference>
<keyword evidence="13" id="KW-1185">Reference proteome</keyword>
<dbReference type="Gene3D" id="3.20.20.80">
    <property type="entry name" value="Glycosidases"/>
    <property type="match status" value="1"/>
</dbReference>
<dbReference type="PANTHER" id="PTHR22762:SF133">
    <property type="entry name" value="P-TYPE DOMAIN-CONTAINING PROTEIN"/>
    <property type="match status" value="1"/>
</dbReference>
<dbReference type="GO" id="GO:0004558">
    <property type="term" value="F:alpha-1,4-glucosidase activity"/>
    <property type="evidence" value="ECO:0007669"/>
    <property type="project" value="TreeGrafter"/>
</dbReference>
<accession>A0AAD4N3H4</accession>
<evidence type="ECO:0000256" key="6">
    <source>
        <dbReference type="ARBA" id="ARBA00023180"/>
    </source>
</evidence>
<sequence length="818" mass="91747">MALFRNIFYLILPVILALNAEATTTVDPNLRVDCAPRPGDHKSDCEHRGCIWDDNYDQYRPTTPLCYFPTATGYTVKSEADSKLTLAKYTTGAKNPYGTDFDELELSYKSIGKAIKVSISPKPSYKVPKRSDSFGLNASHFKSIPFAIPFRFIPPVPVDESQIQSDDQLAFTYKNDTVFSFAVQRHDFSKYTTWTMLSYDHHTDAVNPNGLNYYGVHPFYMALEPSGKAHGVLIFNSNAQEVTTGPGPHLTYRTIGGQLDIYFFPGPTPEQVLQQYQQLLGKPYLPAYWALNWGGFPAYVDQLHNQGMRLILLFDPAVEVDDGPFQRGIEQIAFDGIWIDMNEPSNFGTNEDHPDYASFIDHPYVEPLKCPTAGDDAYLEMPPYITNGLYERETQYLCSKTLCMVGKTGRDTYNFYDTRNLYGWSETVATSEALKRSTGKRGAVISRSTFVGSGRHGGHWLGDNTATWEDLKAAIIGVQEFNLFGIPYVGADVCGFMGATTEELCIRWQQLGAFHSFYRNHNDINMPPQDPANWPSVAAVTKAANLFRYQILPYFYSLHFRASLLGGSVVRPVYYEFPMDFETHTLSHQFMLGPAIMVVPVTSPNVDSVRGYLPGGVTWYSITQAHQYGGSIIPRQKPAVTTTLSRKNPFELLVALNNVGEAQGELFWDDGESVVDKIETYNYLRFQFSVKANEQSINLDITCTVNCQLIGQNKMTLPTLDTIEILGYGYPTRYMTSGMAYDADKQIFRVDSPGFLNFNKNGPAWKIVLNKKPEPAANPTETLPTKTPSNGLSRISISWQIMLIAISFAVSPILCRKS</sequence>
<evidence type="ECO:0000256" key="2">
    <source>
        <dbReference type="ARBA" id="ARBA00007806"/>
    </source>
</evidence>
<dbReference type="InterPro" id="IPR000519">
    <property type="entry name" value="P_trefoil_dom"/>
</dbReference>
<evidence type="ECO:0000256" key="7">
    <source>
        <dbReference type="ARBA" id="ARBA00023295"/>
    </source>
</evidence>
<keyword evidence="7 9" id="KW-0326">Glycosidase</keyword>
<dbReference type="Gene3D" id="4.10.110.10">
    <property type="entry name" value="Spasmolytic Protein, domain 1"/>
    <property type="match status" value="1"/>
</dbReference>
<dbReference type="PROSITE" id="PS00129">
    <property type="entry name" value="GLYCOSYL_HYDROL_F31_1"/>
    <property type="match status" value="1"/>
</dbReference>
<dbReference type="InterPro" id="IPR048395">
    <property type="entry name" value="Glyco_hydro_31_C"/>
</dbReference>
<evidence type="ECO:0000256" key="3">
    <source>
        <dbReference type="ARBA" id="ARBA00022801"/>
    </source>
</evidence>
<protein>
    <submittedName>
        <fullName evidence="12">Glycosyl hydrolases family 31 domain-containing protein</fullName>
    </submittedName>
</protein>
<dbReference type="InterPro" id="IPR011013">
    <property type="entry name" value="Gal_mutarotase_sf_dom"/>
</dbReference>
<dbReference type="CDD" id="cd00111">
    <property type="entry name" value="Trefoil"/>
    <property type="match status" value="1"/>
</dbReference>
<dbReference type="SUPFAM" id="SSF57492">
    <property type="entry name" value="Trefoil"/>
    <property type="match status" value="1"/>
</dbReference>
<dbReference type="Gene3D" id="2.60.40.1760">
    <property type="entry name" value="glycosyl hydrolase (family 31)"/>
    <property type="match status" value="1"/>
</dbReference>
<evidence type="ECO:0000259" key="11">
    <source>
        <dbReference type="PROSITE" id="PS51448"/>
    </source>
</evidence>
<comment type="caution">
    <text evidence="12">The sequence shown here is derived from an EMBL/GenBank/DDBJ whole genome shotgun (WGS) entry which is preliminary data.</text>
</comment>
<dbReference type="SUPFAM" id="SSF51011">
    <property type="entry name" value="Glycosyl hydrolase domain"/>
    <property type="match status" value="1"/>
</dbReference>
<dbReference type="Pfam" id="PF01055">
    <property type="entry name" value="Glyco_hydro_31_2nd"/>
    <property type="match status" value="1"/>
</dbReference>
<comment type="caution">
    <text evidence="8">Lacks conserved residue(s) required for the propagation of feature annotation.</text>
</comment>
<dbReference type="SUPFAM" id="SSF74650">
    <property type="entry name" value="Galactose mutarotase-like"/>
    <property type="match status" value="1"/>
</dbReference>
<dbReference type="Pfam" id="PF00088">
    <property type="entry name" value="Trefoil"/>
    <property type="match status" value="1"/>
</dbReference>
<evidence type="ECO:0000256" key="10">
    <source>
        <dbReference type="SAM" id="SignalP"/>
    </source>
</evidence>
<keyword evidence="3 9" id="KW-0378">Hydrolase</keyword>
<evidence type="ECO:0000313" key="12">
    <source>
        <dbReference type="EMBL" id="KAI1711647.1"/>
    </source>
</evidence>
<feature type="chain" id="PRO_5042173358" evidence="10">
    <location>
        <begin position="23"/>
        <end position="818"/>
    </location>
</feature>
<dbReference type="GO" id="GO:0030246">
    <property type="term" value="F:carbohydrate binding"/>
    <property type="evidence" value="ECO:0007669"/>
    <property type="project" value="InterPro"/>
</dbReference>
<dbReference type="Gene3D" id="2.60.40.1180">
    <property type="entry name" value="Golgi alpha-mannosidase II"/>
    <property type="match status" value="1"/>
</dbReference>
<reference evidence="12" key="1">
    <citation type="submission" date="2022-01" db="EMBL/GenBank/DDBJ databases">
        <title>Genome Sequence Resource for Two Populations of Ditylenchus destructor, the Migratory Endoparasitic Phytonematode.</title>
        <authorList>
            <person name="Zhang H."/>
            <person name="Lin R."/>
            <person name="Xie B."/>
        </authorList>
    </citation>
    <scope>NUCLEOTIDE SEQUENCE</scope>
    <source>
        <strain evidence="12">BazhouSP</strain>
    </source>
</reference>
<dbReference type="Proteomes" id="UP001201812">
    <property type="component" value="Unassembled WGS sequence"/>
</dbReference>
<keyword evidence="10" id="KW-0732">Signal</keyword>
<keyword evidence="5" id="KW-1015">Disulfide bond</keyword>
<dbReference type="PANTHER" id="PTHR22762">
    <property type="entry name" value="ALPHA-GLUCOSIDASE"/>
    <property type="match status" value="1"/>
</dbReference>
<name>A0AAD4N3H4_9BILA</name>
<evidence type="ECO:0000313" key="13">
    <source>
        <dbReference type="Proteomes" id="UP001201812"/>
    </source>
</evidence>
<dbReference type="Pfam" id="PF21365">
    <property type="entry name" value="Glyco_hydro_31_3rd"/>
    <property type="match status" value="1"/>
</dbReference>
<evidence type="ECO:0000256" key="8">
    <source>
        <dbReference type="PROSITE-ProRule" id="PRU00779"/>
    </source>
</evidence>
<comment type="subcellular location">
    <subcellularLocation>
        <location evidence="1">Membrane</location>
    </subcellularLocation>
</comment>
<feature type="domain" description="P-type" evidence="11">
    <location>
        <begin position="22"/>
        <end position="70"/>
    </location>
</feature>
<dbReference type="InterPro" id="IPR013780">
    <property type="entry name" value="Glyco_hydro_b"/>
</dbReference>
<evidence type="ECO:0000256" key="1">
    <source>
        <dbReference type="ARBA" id="ARBA00004370"/>
    </source>
</evidence>
<dbReference type="InterPro" id="IPR017853">
    <property type="entry name" value="GH"/>
</dbReference>
<dbReference type="GO" id="GO:0005975">
    <property type="term" value="P:carbohydrate metabolic process"/>
    <property type="evidence" value="ECO:0007669"/>
    <property type="project" value="InterPro"/>
</dbReference>
<dbReference type="Gene3D" id="2.60.40.4040">
    <property type="match status" value="1"/>
</dbReference>
<dbReference type="InterPro" id="IPR030458">
    <property type="entry name" value="Glyco_hydro_31_AS"/>
</dbReference>
<gene>
    <name evidence="12" type="ORF">DdX_10109</name>
</gene>
<dbReference type="PROSITE" id="PS51448">
    <property type="entry name" value="P_TREFOIL_2"/>
    <property type="match status" value="1"/>
</dbReference>
<proteinExistence type="inferred from homology"/>
<keyword evidence="4" id="KW-0472">Membrane</keyword>